<evidence type="ECO:0000256" key="2">
    <source>
        <dbReference type="ARBA" id="ARBA00022448"/>
    </source>
</evidence>
<protein>
    <submittedName>
        <fullName evidence="16">Outer membrane receptor protein involved in Fe transport</fullName>
    </submittedName>
</protein>
<comment type="subcellular location">
    <subcellularLocation>
        <location evidence="1 11">Cell outer membrane</location>
        <topology evidence="1 11">Multi-pass membrane protein</topology>
    </subcellularLocation>
</comment>
<keyword evidence="5 11" id="KW-0812">Transmembrane</keyword>
<accession>A0A2T5GJA5</accession>
<evidence type="ECO:0000256" key="6">
    <source>
        <dbReference type="ARBA" id="ARBA00023004"/>
    </source>
</evidence>
<keyword evidence="7" id="KW-0406">Ion transport</keyword>
<feature type="signal peptide" evidence="13">
    <location>
        <begin position="1"/>
        <end position="29"/>
    </location>
</feature>
<name>A0A2T5GJA5_9SPHN</name>
<dbReference type="SUPFAM" id="SSF56935">
    <property type="entry name" value="Porins"/>
    <property type="match status" value="1"/>
</dbReference>
<dbReference type="InterPro" id="IPR039426">
    <property type="entry name" value="TonB-dep_rcpt-like"/>
</dbReference>
<dbReference type="Gene3D" id="2.40.170.20">
    <property type="entry name" value="TonB-dependent receptor, beta-barrel domain"/>
    <property type="match status" value="2"/>
</dbReference>
<gene>
    <name evidence="16" type="ORF">C8J26_3157</name>
</gene>
<keyword evidence="17" id="KW-1185">Reference proteome</keyword>
<keyword evidence="3 11" id="KW-1134">Transmembrane beta strand</keyword>
<dbReference type="PROSITE" id="PS52016">
    <property type="entry name" value="TONB_DEPENDENT_REC_3"/>
    <property type="match status" value="1"/>
</dbReference>
<evidence type="ECO:0000313" key="17">
    <source>
        <dbReference type="Proteomes" id="UP000244189"/>
    </source>
</evidence>
<dbReference type="Pfam" id="PF00593">
    <property type="entry name" value="TonB_dep_Rec_b-barrel"/>
    <property type="match status" value="1"/>
</dbReference>
<sequence length="802" mass="87000">MTNGGRMLVSVRSGFLILTTVALPCPLLAQTVPVDVPSAPAPAESADASGDIVVTALRRQSTVQTTPIAISALGEGQLAKLGATTIADIIRQVPGLQLTESDSGRTRVSIRGVQAAGESTVGLYYGETPLTGPSGTNSDPAGNTPNLNLFDVERVEVLRGPQGTLYGSGSMGGTLRVLFNQPDASKYEGTAELQATTTQNGGIGYFVKGALNVPIIADKLALRVVGYRERQGGYVDYTLLDRKNTNRATLEGGRVMLGFTPSDDVSITATALLQTQNIDGTAQYNSVLGPFRADFQIFQPWHDKLQLYNGVGRFNLGFATLTTSASWYRWNVESTNDNNAAFASVVSGARWCPLYTRVALGIPTTTCTPAQRTAYQAYARSKAPFGAYQPRYVRNFIQEARLGSNGNGPLSYTVGVFHEDRFDRVDTRPFAGDPVSGGQRDPVDNLGGRNILTSVKQTAFFGEVGYRLLSPLTLTVGLRHFDYTKTVGGEYLGYNFTNGQEPRPYEETKANAKGWVKKFNAELRVTRDALVYANAAQGFRPGGANNIPNLPAQYLVYRPDSLWNYELGAKTSWFDRKATLNVAIYRTDWDEVQTSVSTLQQGGGNFNFIYNLAGVRVEGVEVEAIVRPVRHLTINGSVNYNDAKLTSDQVDSTGFINAPGRIGDTLAYIPKTTASAGVEYSPPLTDTLTALVRFDWTYTGRMNTELRETNAFYREIGNFSIFNARIGVDAQNGLAVSLFANNVFNKYGLNRVASATGVPDYYVSSRPRTIGINARKSFRRPPAGSTASPFPALYPISSTRKT</sequence>
<evidence type="ECO:0000256" key="13">
    <source>
        <dbReference type="SAM" id="SignalP"/>
    </source>
</evidence>
<keyword evidence="10 11" id="KW-0998">Cell outer membrane</keyword>
<dbReference type="EMBL" id="QAOG01000005">
    <property type="protein sequence ID" value="PTQ59408.1"/>
    <property type="molecule type" value="Genomic_DNA"/>
</dbReference>
<evidence type="ECO:0000256" key="10">
    <source>
        <dbReference type="ARBA" id="ARBA00023237"/>
    </source>
</evidence>
<evidence type="ECO:0000256" key="5">
    <source>
        <dbReference type="ARBA" id="ARBA00022692"/>
    </source>
</evidence>
<dbReference type="Pfam" id="PF07715">
    <property type="entry name" value="Plug"/>
    <property type="match status" value="1"/>
</dbReference>
<dbReference type="Proteomes" id="UP000244189">
    <property type="component" value="Unassembled WGS sequence"/>
</dbReference>
<dbReference type="PANTHER" id="PTHR32552:SF81">
    <property type="entry name" value="TONB-DEPENDENT OUTER MEMBRANE RECEPTOR"/>
    <property type="match status" value="1"/>
</dbReference>
<evidence type="ECO:0000256" key="4">
    <source>
        <dbReference type="ARBA" id="ARBA00022496"/>
    </source>
</evidence>
<dbReference type="InterPro" id="IPR012910">
    <property type="entry name" value="Plug_dom"/>
</dbReference>
<dbReference type="PANTHER" id="PTHR32552">
    <property type="entry name" value="FERRICHROME IRON RECEPTOR-RELATED"/>
    <property type="match status" value="1"/>
</dbReference>
<keyword evidence="16" id="KW-0675">Receptor</keyword>
<proteinExistence type="inferred from homology"/>
<reference evidence="16 17" key="1">
    <citation type="submission" date="2018-04" db="EMBL/GenBank/DDBJ databases">
        <title>Genomic Encyclopedia of Type Strains, Phase III (KMG-III): the genomes of soil and plant-associated and newly described type strains.</title>
        <authorList>
            <person name="Whitman W."/>
        </authorList>
    </citation>
    <scope>NUCLEOTIDE SEQUENCE [LARGE SCALE GENOMIC DNA]</scope>
    <source>
        <strain evidence="16 17">MA101b</strain>
    </source>
</reference>
<evidence type="ECO:0000256" key="11">
    <source>
        <dbReference type="PROSITE-ProRule" id="PRU01360"/>
    </source>
</evidence>
<feature type="domain" description="TonB-dependent receptor plug" evidence="15">
    <location>
        <begin position="63"/>
        <end position="174"/>
    </location>
</feature>
<evidence type="ECO:0000256" key="7">
    <source>
        <dbReference type="ARBA" id="ARBA00023065"/>
    </source>
</evidence>
<evidence type="ECO:0000256" key="8">
    <source>
        <dbReference type="ARBA" id="ARBA00023077"/>
    </source>
</evidence>
<dbReference type="InterPro" id="IPR000531">
    <property type="entry name" value="Beta-barrel_TonB"/>
</dbReference>
<evidence type="ECO:0000256" key="12">
    <source>
        <dbReference type="RuleBase" id="RU003357"/>
    </source>
</evidence>
<dbReference type="InterPro" id="IPR036942">
    <property type="entry name" value="Beta-barrel_TonB_sf"/>
</dbReference>
<evidence type="ECO:0000256" key="3">
    <source>
        <dbReference type="ARBA" id="ARBA00022452"/>
    </source>
</evidence>
<dbReference type="AlphaFoldDB" id="A0A2T5GJA5"/>
<keyword evidence="2 11" id="KW-0813">Transport</keyword>
<dbReference type="GO" id="GO:0009279">
    <property type="term" value="C:cell outer membrane"/>
    <property type="evidence" value="ECO:0007669"/>
    <property type="project" value="UniProtKB-SubCell"/>
</dbReference>
<keyword evidence="8 12" id="KW-0798">TonB box</keyword>
<feature type="domain" description="TonB-dependent receptor-like beta-barrel" evidence="14">
    <location>
        <begin position="284"/>
        <end position="743"/>
    </location>
</feature>
<keyword evidence="9 11" id="KW-0472">Membrane</keyword>
<keyword evidence="13" id="KW-0732">Signal</keyword>
<organism evidence="16 17">
    <name type="scientific">Sphingomonas aurantiaca</name>
    <dbReference type="NCBI Taxonomy" id="185949"/>
    <lineage>
        <taxon>Bacteria</taxon>
        <taxon>Pseudomonadati</taxon>
        <taxon>Pseudomonadota</taxon>
        <taxon>Alphaproteobacteria</taxon>
        <taxon>Sphingomonadales</taxon>
        <taxon>Sphingomonadaceae</taxon>
        <taxon>Sphingomonas</taxon>
    </lineage>
</organism>
<comment type="similarity">
    <text evidence="11 12">Belongs to the TonB-dependent receptor family.</text>
</comment>
<evidence type="ECO:0000256" key="9">
    <source>
        <dbReference type="ARBA" id="ARBA00023136"/>
    </source>
</evidence>
<comment type="caution">
    <text evidence="16">The sequence shown here is derived from an EMBL/GenBank/DDBJ whole genome shotgun (WGS) entry which is preliminary data.</text>
</comment>
<dbReference type="GO" id="GO:0006826">
    <property type="term" value="P:iron ion transport"/>
    <property type="evidence" value="ECO:0007669"/>
    <property type="project" value="UniProtKB-KW"/>
</dbReference>
<feature type="chain" id="PRO_5015401165" evidence="13">
    <location>
        <begin position="30"/>
        <end position="802"/>
    </location>
</feature>
<evidence type="ECO:0000259" key="15">
    <source>
        <dbReference type="Pfam" id="PF07715"/>
    </source>
</evidence>
<evidence type="ECO:0000259" key="14">
    <source>
        <dbReference type="Pfam" id="PF00593"/>
    </source>
</evidence>
<evidence type="ECO:0000313" key="16">
    <source>
        <dbReference type="EMBL" id="PTQ59408.1"/>
    </source>
</evidence>
<keyword evidence="6" id="KW-0408">Iron</keyword>
<evidence type="ECO:0000256" key="1">
    <source>
        <dbReference type="ARBA" id="ARBA00004571"/>
    </source>
</evidence>
<keyword evidence="4" id="KW-0410">Iron transport</keyword>